<dbReference type="PANTHER" id="PTHR31441">
    <property type="entry name" value="FOLLICULIN FAMILY MEMBER"/>
    <property type="match status" value="1"/>
</dbReference>
<protein>
    <submittedName>
        <fullName evidence="3">UDENN FLCN/SMCR8-type domain-containing protein</fullName>
    </submittedName>
</protein>
<dbReference type="GO" id="GO:0005096">
    <property type="term" value="F:GTPase activator activity"/>
    <property type="evidence" value="ECO:0007669"/>
    <property type="project" value="InterPro"/>
</dbReference>
<dbReference type="InterPro" id="IPR037521">
    <property type="entry name" value="FLCN/SMCR8_DENN"/>
</dbReference>
<dbReference type="AlphaFoldDB" id="A0A1I7X9Z2"/>
<dbReference type="Pfam" id="PF11704">
    <property type="entry name" value="Folliculin"/>
    <property type="match status" value="1"/>
</dbReference>
<dbReference type="GO" id="GO:0005829">
    <property type="term" value="C:cytosol"/>
    <property type="evidence" value="ECO:0007669"/>
    <property type="project" value="TreeGrafter"/>
</dbReference>
<accession>A0A1I7X9Z2</accession>
<keyword evidence="2" id="KW-1185">Reference proteome</keyword>
<proteinExistence type="predicted"/>
<evidence type="ECO:0000259" key="1">
    <source>
        <dbReference type="PROSITE" id="PS51834"/>
    </source>
</evidence>
<organism evidence="2 3">
    <name type="scientific">Heterorhabditis bacteriophora</name>
    <name type="common">Entomopathogenic nematode worm</name>
    <dbReference type="NCBI Taxonomy" id="37862"/>
    <lineage>
        <taxon>Eukaryota</taxon>
        <taxon>Metazoa</taxon>
        <taxon>Ecdysozoa</taxon>
        <taxon>Nematoda</taxon>
        <taxon>Chromadorea</taxon>
        <taxon>Rhabditida</taxon>
        <taxon>Rhabditina</taxon>
        <taxon>Rhabditomorpha</taxon>
        <taxon>Strongyloidea</taxon>
        <taxon>Heterorhabditidae</taxon>
        <taxon>Heterorhabditis</taxon>
    </lineage>
</organism>
<dbReference type="PROSITE" id="PS51834">
    <property type="entry name" value="DENN_FLCN_SMCR8"/>
    <property type="match status" value="1"/>
</dbReference>
<sequence length="428" mass="48814">MDKKKPFFQFKYLRTKWKVFLEFRAIRCHWEMQAVIALCHFCENHGPRVMMTTQPMRSVPSASSSTYLLTGCKESLYSLPQLSANMEEVVLPLFYGDCSPDVYEDPEERCDACSSFGNVNQPCLLSNDHANKTSYVSTQIALKERVLDRVKNACLRSLSCEISAPQKVASMKSNSGNTSAMRIGMAHRRDTLEVQEEIERAVEEADGHVIFGDADNGYCFSLTFRLQDSKARGFLRLYSFIVVSNDLTYIINNNDYFLRALTAIKGRLQNLAALTFSKEMAYNGVDDAIRPEYASMAGKLPPGWFRPKDKHSRKVDIDTRRNLQTITGDDTIWNRLHRQMMWTLRTETLRCYDQVLEGVPTQDMLVMMEMEPADIVELDLAQPNQHEITLAQLVNLKIVARILFEQDESDLDLVIKQIITGGQVIVVT</sequence>
<dbReference type="GO" id="GO:1904263">
    <property type="term" value="P:positive regulation of TORC1 signaling"/>
    <property type="evidence" value="ECO:0007669"/>
    <property type="project" value="TreeGrafter"/>
</dbReference>
<evidence type="ECO:0000313" key="3">
    <source>
        <dbReference type="WBParaSite" id="Hba_14333"/>
    </source>
</evidence>
<feature type="domain" description="UDENN FLCN/SMCR8-type" evidence="1">
    <location>
        <begin position="114"/>
        <end position="428"/>
    </location>
</feature>
<dbReference type="PANTHER" id="PTHR31441:SF2">
    <property type="entry name" value="FOLLICULIN"/>
    <property type="match status" value="1"/>
</dbReference>
<dbReference type="Proteomes" id="UP000095283">
    <property type="component" value="Unplaced"/>
</dbReference>
<reference evidence="3" key="1">
    <citation type="submission" date="2016-11" db="UniProtKB">
        <authorList>
            <consortium name="WormBaseParasite"/>
        </authorList>
    </citation>
    <scope>IDENTIFICATION</scope>
</reference>
<evidence type="ECO:0000313" key="2">
    <source>
        <dbReference type="Proteomes" id="UP000095283"/>
    </source>
</evidence>
<dbReference type="WBParaSite" id="Hba_14333">
    <property type="protein sequence ID" value="Hba_14333"/>
    <property type="gene ID" value="Hba_14333"/>
</dbReference>
<dbReference type="GO" id="GO:0000122">
    <property type="term" value="P:negative regulation of transcription by RNA polymerase II"/>
    <property type="evidence" value="ECO:0007669"/>
    <property type="project" value="TreeGrafter"/>
</dbReference>
<dbReference type="InterPro" id="IPR037520">
    <property type="entry name" value="Folliculin/SMCR8_longin"/>
</dbReference>
<dbReference type="InterPro" id="IPR021713">
    <property type="entry name" value="Folliculin"/>
</dbReference>
<name>A0A1I7X9Z2_HETBA</name>